<evidence type="ECO:0000313" key="2">
    <source>
        <dbReference type="EMBL" id="MCL7037372.1"/>
    </source>
</evidence>
<sequence>YEYAPEGSEEKTKALQNYQNALQRRRYIAASMDLVGEFLFGTTEKASIVMKASRPAGQPVVDDWNRYKAM</sequence>
<dbReference type="EMBL" id="JAJJMA010178292">
    <property type="protein sequence ID" value="MCL7037372.1"/>
    <property type="molecule type" value="Genomic_DNA"/>
</dbReference>
<dbReference type="InterPro" id="IPR048501">
    <property type="entry name" value="Legum_prodom"/>
</dbReference>
<name>A0AA41SDI6_PAPNU</name>
<dbReference type="AlphaFoldDB" id="A0AA41SDI6"/>
<dbReference type="Proteomes" id="UP001177140">
    <property type="component" value="Unassembled WGS sequence"/>
</dbReference>
<dbReference type="Pfam" id="PF20985">
    <property type="entry name" value="Legum_prodom"/>
    <property type="match status" value="1"/>
</dbReference>
<gene>
    <name evidence="2" type="ORF">MKW94_020152</name>
</gene>
<dbReference type="InterPro" id="IPR046427">
    <property type="entry name" value="Legumain_prodom_sf"/>
</dbReference>
<proteinExistence type="predicted"/>
<evidence type="ECO:0000313" key="3">
    <source>
        <dbReference type="Proteomes" id="UP001177140"/>
    </source>
</evidence>
<protein>
    <recommendedName>
        <fullName evidence="1">Legumain prodomain domain-containing protein</fullName>
    </recommendedName>
</protein>
<reference evidence="2" key="1">
    <citation type="submission" date="2022-03" db="EMBL/GenBank/DDBJ databases">
        <title>A functionally conserved STORR gene fusion in Papaver species that diverged 16.8 million years ago.</title>
        <authorList>
            <person name="Catania T."/>
        </authorList>
    </citation>
    <scope>NUCLEOTIDE SEQUENCE</scope>
    <source>
        <strain evidence="2">S-191538</strain>
    </source>
</reference>
<evidence type="ECO:0000259" key="1">
    <source>
        <dbReference type="Pfam" id="PF20985"/>
    </source>
</evidence>
<accession>A0AA41SDI6</accession>
<comment type="caution">
    <text evidence="2">The sequence shown here is derived from an EMBL/GenBank/DDBJ whole genome shotgun (WGS) entry which is preliminary data.</text>
</comment>
<dbReference type="Gene3D" id="1.10.132.130">
    <property type="match status" value="1"/>
</dbReference>
<feature type="domain" description="Legumain prodomain" evidence="1">
    <location>
        <begin position="18"/>
        <end position="70"/>
    </location>
</feature>
<feature type="non-terminal residue" evidence="2">
    <location>
        <position position="70"/>
    </location>
</feature>
<feature type="non-terminal residue" evidence="2">
    <location>
        <position position="1"/>
    </location>
</feature>
<keyword evidence="3" id="KW-1185">Reference proteome</keyword>
<organism evidence="2 3">
    <name type="scientific">Papaver nudicaule</name>
    <name type="common">Iceland poppy</name>
    <dbReference type="NCBI Taxonomy" id="74823"/>
    <lineage>
        <taxon>Eukaryota</taxon>
        <taxon>Viridiplantae</taxon>
        <taxon>Streptophyta</taxon>
        <taxon>Embryophyta</taxon>
        <taxon>Tracheophyta</taxon>
        <taxon>Spermatophyta</taxon>
        <taxon>Magnoliopsida</taxon>
        <taxon>Ranunculales</taxon>
        <taxon>Papaveraceae</taxon>
        <taxon>Papaveroideae</taxon>
        <taxon>Papaver</taxon>
    </lineage>
</organism>